<feature type="region of interest" description="Disordered" evidence="6">
    <location>
        <begin position="1"/>
        <end position="76"/>
    </location>
</feature>
<keyword evidence="2 5" id="KW-0238">DNA-binding</keyword>
<dbReference type="GO" id="GO:0045893">
    <property type="term" value="P:positive regulation of DNA-templated transcription"/>
    <property type="evidence" value="ECO:0007669"/>
    <property type="project" value="InterPro"/>
</dbReference>
<dbReference type="InterPro" id="IPR001699">
    <property type="entry name" value="TF_T-box"/>
</dbReference>
<evidence type="ECO:0000259" key="7">
    <source>
        <dbReference type="PROSITE" id="PS50252"/>
    </source>
</evidence>
<comment type="subcellular location">
    <subcellularLocation>
        <location evidence="5">Nucleus</location>
    </subcellularLocation>
</comment>
<dbReference type="Gene3D" id="2.60.40.820">
    <property type="entry name" value="Transcription factor, T-box"/>
    <property type="match status" value="1"/>
</dbReference>
<proteinExistence type="predicted"/>
<dbReference type="InterPro" id="IPR008967">
    <property type="entry name" value="p53-like_TF_DNA-bd_sf"/>
</dbReference>
<dbReference type="GO" id="GO:0000978">
    <property type="term" value="F:RNA polymerase II cis-regulatory region sequence-specific DNA binding"/>
    <property type="evidence" value="ECO:0007669"/>
    <property type="project" value="InterPro"/>
</dbReference>
<evidence type="ECO:0000256" key="5">
    <source>
        <dbReference type="PROSITE-ProRule" id="PRU00201"/>
    </source>
</evidence>
<dbReference type="PROSITE" id="PS50252">
    <property type="entry name" value="TBOX_3"/>
    <property type="match status" value="1"/>
</dbReference>
<reference evidence="8" key="2">
    <citation type="submission" date="2020-05" db="UniProtKB">
        <authorList>
            <consortium name="EnsemblMetazoa"/>
        </authorList>
    </citation>
    <scope>IDENTIFICATION</scope>
    <source>
        <strain evidence="8">A-37</strain>
    </source>
</reference>
<keyword evidence="1" id="KW-0805">Transcription regulation</keyword>
<evidence type="ECO:0000256" key="4">
    <source>
        <dbReference type="ARBA" id="ARBA00023242"/>
    </source>
</evidence>
<dbReference type="InterPro" id="IPR036960">
    <property type="entry name" value="T-box_sf"/>
</dbReference>
<feature type="domain" description="T-box" evidence="7">
    <location>
        <begin position="94"/>
        <end position="117"/>
    </location>
</feature>
<dbReference type="GO" id="GO:0007507">
    <property type="term" value="P:heart development"/>
    <property type="evidence" value="ECO:0007669"/>
    <property type="project" value="TreeGrafter"/>
</dbReference>
<dbReference type="PANTHER" id="PTHR11267:SF190">
    <property type="entry name" value="T-BOX TRANSCRIPTION FACTOR TBX20"/>
    <property type="match status" value="1"/>
</dbReference>
<accession>A0A182MF86</accession>
<evidence type="ECO:0000256" key="6">
    <source>
        <dbReference type="SAM" id="MobiDB-lite"/>
    </source>
</evidence>
<evidence type="ECO:0000256" key="3">
    <source>
        <dbReference type="ARBA" id="ARBA00023163"/>
    </source>
</evidence>
<reference evidence="9" key="1">
    <citation type="submission" date="2013-09" db="EMBL/GenBank/DDBJ databases">
        <title>The Genome Sequence of Anopheles culicifacies species A.</title>
        <authorList>
            <consortium name="The Broad Institute Genomics Platform"/>
            <person name="Neafsey D.E."/>
            <person name="Besansky N."/>
            <person name="Howell P."/>
            <person name="Walton C."/>
            <person name="Young S.K."/>
            <person name="Zeng Q."/>
            <person name="Gargeya S."/>
            <person name="Fitzgerald M."/>
            <person name="Haas B."/>
            <person name="Abouelleil A."/>
            <person name="Allen A.W."/>
            <person name="Alvarado L."/>
            <person name="Arachchi H.M."/>
            <person name="Berlin A.M."/>
            <person name="Chapman S.B."/>
            <person name="Gainer-Dewar J."/>
            <person name="Goldberg J."/>
            <person name="Griggs A."/>
            <person name="Gujja S."/>
            <person name="Hansen M."/>
            <person name="Howarth C."/>
            <person name="Imamovic A."/>
            <person name="Ireland A."/>
            <person name="Larimer J."/>
            <person name="McCowan C."/>
            <person name="Murphy C."/>
            <person name="Pearson M."/>
            <person name="Poon T.W."/>
            <person name="Priest M."/>
            <person name="Roberts A."/>
            <person name="Saif S."/>
            <person name="Shea T."/>
            <person name="Sisk P."/>
            <person name="Sykes S."/>
            <person name="Wortman J."/>
            <person name="Nusbaum C."/>
            <person name="Birren B."/>
        </authorList>
    </citation>
    <scope>NUCLEOTIDE SEQUENCE [LARGE SCALE GENOMIC DNA]</scope>
    <source>
        <strain evidence="9">A-37</strain>
    </source>
</reference>
<dbReference type="EnsemblMetazoa" id="ACUA016860-RA">
    <property type="protein sequence ID" value="ACUA016860-PA"/>
    <property type="gene ID" value="ACUA016860"/>
</dbReference>
<dbReference type="Pfam" id="PF00907">
    <property type="entry name" value="T-box"/>
    <property type="match status" value="1"/>
</dbReference>
<feature type="compositionally biased region" description="Basic residues" evidence="6">
    <location>
        <begin position="195"/>
        <end position="205"/>
    </location>
</feature>
<evidence type="ECO:0000256" key="2">
    <source>
        <dbReference type="ARBA" id="ARBA00023125"/>
    </source>
</evidence>
<dbReference type="EMBL" id="AXCM01011453">
    <property type="status" value="NOT_ANNOTATED_CDS"/>
    <property type="molecule type" value="Genomic_DNA"/>
</dbReference>
<evidence type="ECO:0000313" key="8">
    <source>
        <dbReference type="EnsemblMetazoa" id="ACUA016860-PA"/>
    </source>
</evidence>
<dbReference type="GO" id="GO:0005634">
    <property type="term" value="C:nucleus"/>
    <property type="evidence" value="ECO:0007669"/>
    <property type="project" value="UniProtKB-SubCell"/>
</dbReference>
<dbReference type="EMBL" id="AXCM01011454">
    <property type="status" value="NOT_ANNOTATED_CDS"/>
    <property type="molecule type" value="Genomic_DNA"/>
</dbReference>
<comment type="caution">
    <text evidence="5">Lacks conserved residue(s) required for the propagation of feature annotation.</text>
</comment>
<dbReference type="GO" id="GO:0000785">
    <property type="term" value="C:chromatin"/>
    <property type="evidence" value="ECO:0007669"/>
    <property type="project" value="TreeGrafter"/>
</dbReference>
<name>A0A182MF86_9DIPT</name>
<dbReference type="PANTHER" id="PTHR11267">
    <property type="entry name" value="T-BOX PROTEIN-RELATED"/>
    <property type="match status" value="1"/>
</dbReference>
<dbReference type="STRING" id="139723.A0A182MF86"/>
<keyword evidence="3" id="KW-0804">Transcription</keyword>
<organism evidence="8 9">
    <name type="scientific">Anopheles culicifacies</name>
    <dbReference type="NCBI Taxonomy" id="139723"/>
    <lineage>
        <taxon>Eukaryota</taxon>
        <taxon>Metazoa</taxon>
        <taxon>Ecdysozoa</taxon>
        <taxon>Arthropoda</taxon>
        <taxon>Hexapoda</taxon>
        <taxon>Insecta</taxon>
        <taxon>Pterygota</taxon>
        <taxon>Neoptera</taxon>
        <taxon>Endopterygota</taxon>
        <taxon>Diptera</taxon>
        <taxon>Nematocera</taxon>
        <taxon>Culicoidea</taxon>
        <taxon>Culicidae</taxon>
        <taxon>Anophelinae</taxon>
        <taxon>Anopheles</taxon>
        <taxon>culicifacies species complex</taxon>
    </lineage>
</organism>
<dbReference type="GO" id="GO:0001708">
    <property type="term" value="P:cell fate specification"/>
    <property type="evidence" value="ECO:0007669"/>
    <property type="project" value="TreeGrafter"/>
</dbReference>
<dbReference type="AlphaFoldDB" id="A0A182MF86"/>
<sequence length="242" mass="26583">MFASGPLSVDRFPEADDDIDVDVEQCSDSEVAATSNQGASKTRTSKSRKQTTSPARTTGSPSDEERLTPEPAQSKSTIVGSCNCDELRPVQCHLETKELWDKFHDLGTEMIITKTGRNKIANPPDESDKFSRCQWALGGWTGTPKEAAIGTYHAWVLNGFIVSCGCAATPFGHLWLVLKTLRAGLYEYEAEPHVPHSRTTGKRSVARPQPYRPRHGGVIRKRCRRPHTEPPVCAALAENPGL</sequence>
<feature type="region of interest" description="Disordered" evidence="6">
    <location>
        <begin position="192"/>
        <end position="216"/>
    </location>
</feature>
<dbReference type="SUPFAM" id="SSF49417">
    <property type="entry name" value="p53-like transcription factors"/>
    <property type="match status" value="1"/>
</dbReference>
<dbReference type="InterPro" id="IPR046360">
    <property type="entry name" value="T-box_DNA-bd"/>
</dbReference>
<feature type="compositionally biased region" description="Polar residues" evidence="6">
    <location>
        <begin position="28"/>
        <end position="39"/>
    </location>
</feature>
<keyword evidence="4 5" id="KW-0539">Nucleus</keyword>
<evidence type="ECO:0000313" key="9">
    <source>
        <dbReference type="Proteomes" id="UP000075883"/>
    </source>
</evidence>
<protein>
    <recommendedName>
        <fullName evidence="7">T-box domain-containing protein</fullName>
    </recommendedName>
</protein>
<feature type="compositionally biased region" description="Acidic residues" evidence="6">
    <location>
        <begin position="15"/>
        <end position="27"/>
    </location>
</feature>
<dbReference type="GO" id="GO:0000981">
    <property type="term" value="F:DNA-binding transcription factor activity, RNA polymerase II-specific"/>
    <property type="evidence" value="ECO:0007669"/>
    <property type="project" value="TreeGrafter"/>
</dbReference>
<dbReference type="VEuPathDB" id="VectorBase:ACUA016860"/>
<evidence type="ECO:0000256" key="1">
    <source>
        <dbReference type="ARBA" id="ARBA00023015"/>
    </source>
</evidence>
<dbReference type="Proteomes" id="UP000075883">
    <property type="component" value="Unassembled WGS sequence"/>
</dbReference>
<keyword evidence="9" id="KW-1185">Reference proteome</keyword>